<dbReference type="InterPro" id="IPR001128">
    <property type="entry name" value="Cyt_P450"/>
</dbReference>
<evidence type="ECO:0000313" key="10">
    <source>
        <dbReference type="Proteomes" id="UP001583177"/>
    </source>
</evidence>
<evidence type="ECO:0000256" key="4">
    <source>
        <dbReference type="ARBA" id="ARBA00022723"/>
    </source>
</evidence>
<dbReference type="SUPFAM" id="SSF48264">
    <property type="entry name" value="Cytochrome P450"/>
    <property type="match status" value="1"/>
</dbReference>
<evidence type="ECO:0000256" key="2">
    <source>
        <dbReference type="ARBA" id="ARBA00010617"/>
    </source>
</evidence>
<accession>A0ABR3WUC4</accession>
<dbReference type="InterPro" id="IPR017972">
    <property type="entry name" value="Cyt_P450_CS"/>
</dbReference>
<dbReference type="InterPro" id="IPR050121">
    <property type="entry name" value="Cytochrome_P450_monoxygenase"/>
</dbReference>
<dbReference type="CDD" id="cd11058">
    <property type="entry name" value="CYP60B-like"/>
    <property type="match status" value="1"/>
</dbReference>
<keyword evidence="7 8" id="KW-0503">Monooxygenase</keyword>
<dbReference type="Pfam" id="PF00067">
    <property type="entry name" value="p450"/>
    <property type="match status" value="1"/>
</dbReference>
<name>A0ABR3WUC4_9PEZI</name>
<dbReference type="InterPro" id="IPR036396">
    <property type="entry name" value="Cyt_P450_sf"/>
</dbReference>
<keyword evidence="3 8" id="KW-0349">Heme</keyword>
<keyword evidence="5 8" id="KW-0560">Oxidoreductase</keyword>
<dbReference type="PRINTS" id="PR00385">
    <property type="entry name" value="P450"/>
</dbReference>
<evidence type="ECO:0000256" key="7">
    <source>
        <dbReference type="ARBA" id="ARBA00023033"/>
    </source>
</evidence>
<protein>
    <recommendedName>
        <fullName evidence="11">Cytochrome P450</fullName>
    </recommendedName>
</protein>
<comment type="similarity">
    <text evidence="2 8">Belongs to the cytochrome P450 family.</text>
</comment>
<keyword evidence="10" id="KW-1185">Reference proteome</keyword>
<proteinExistence type="inferred from homology"/>
<evidence type="ECO:0000256" key="8">
    <source>
        <dbReference type="RuleBase" id="RU000461"/>
    </source>
</evidence>
<dbReference type="PRINTS" id="PR00463">
    <property type="entry name" value="EP450I"/>
</dbReference>
<comment type="cofactor">
    <cofactor evidence="1">
        <name>heme</name>
        <dbReference type="ChEBI" id="CHEBI:30413"/>
    </cofactor>
</comment>
<organism evidence="9 10">
    <name type="scientific">Diaporthe australafricana</name>
    <dbReference type="NCBI Taxonomy" id="127596"/>
    <lineage>
        <taxon>Eukaryota</taxon>
        <taxon>Fungi</taxon>
        <taxon>Dikarya</taxon>
        <taxon>Ascomycota</taxon>
        <taxon>Pezizomycotina</taxon>
        <taxon>Sordariomycetes</taxon>
        <taxon>Sordariomycetidae</taxon>
        <taxon>Diaporthales</taxon>
        <taxon>Diaporthaceae</taxon>
        <taxon>Diaporthe</taxon>
    </lineage>
</organism>
<gene>
    <name evidence="9" type="ORF">Daus18300_006532</name>
</gene>
<keyword evidence="6 8" id="KW-0408">Iron</keyword>
<sequence>MAVIGLNTPSLSPGSLLVIASLSPLFKLIGYLLSHVCYNVFFHPLRKFPGPFWMGASRISYCYRLVTGRLPFDVLQLHRQYGEVVRIAPNELVFANAQAWKDIIGHRGPGEPEMMKAPQMYKNIKNQPTTVITAGREEHGRLRRQLAHGFSDRSMREQQPIIQGYVNLLIQRLKERCDNGKQPIDAVAWYNYTTFDIIGDLAFGEPFGSLEAGEYHPWIAMIFKSIKIGTLFQSAGFFPWIKSALMAMIPKSQMKTREEHLKLTKAKLLKRMDLGSERHDLIEGLLMKKDELNLDINKLQMNSSLLIIAGSETTATLLSGVTFLLATNPEALRRLTGEVRSTFKTEEEIDFTSVSSLQYMLACLDEALRIYPPAPLGLPRQTPKGGATIVGHYVPEDTVVSQYHYALYHNEKFFAAPEEYHPERWLGDPKFATDDRDVFQPFHIGPRNCIGKNLAYIEMRIILARVLWNFDLKLADESRDWMSRQKIYLLWEKAPLKVYLTPRA</sequence>
<evidence type="ECO:0000256" key="6">
    <source>
        <dbReference type="ARBA" id="ARBA00023004"/>
    </source>
</evidence>
<comment type="caution">
    <text evidence="9">The sequence shown here is derived from an EMBL/GenBank/DDBJ whole genome shotgun (WGS) entry which is preliminary data.</text>
</comment>
<reference evidence="9 10" key="1">
    <citation type="journal article" date="2024" name="IMA Fungus">
        <title>IMA Genome - F19 : A genome assembly and annotation guide to empower mycologists, including annotated draft genome sequences of Ceratocystis pirilliformis, Diaporthe australafricana, Fusarium ophioides, Paecilomyces lecythidis, and Sporothrix stenoceras.</title>
        <authorList>
            <person name="Aylward J."/>
            <person name="Wilson A.M."/>
            <person name="Visagie C.M."/>
            <person name="Spraker J."/>
            <person name="Barnes I."/>
            <person name="Buitendag C."/>
            <person name="Ceriani C."/>
            <person name="Del Mar Angel L."/>
            <person name="du Plessis D."/>
            <person name="Fuchs T."/>
            <person name="Gasser K."/>
            <person name="Kramer D."/>
            <person name="Li W."/>
            <person name="Munsamy K."/>
            <person name="Piso A."/>
            <person name="Price J.L."/>
            <person name="Sonnekus B."/>
            <person name="Thomas C."/>
            <person name="van der Nest A."/>
            <person name="van Dijk A."/>
            <person name="van Heerden A."/>
            <person name="van Vuuren N."/>
            <person name="Yilmaz N."/>
            <person name="Duong T.A."/>
            <person name="van der Merwe N.A."/>
            <person name="Wingfield M.J."/>
            <person name="Wingfield B.D."/>
        </authorList>
    </citation>
    <scope>NUCLEOTIDE SEQUENCE [LARGE SCALE GENOMIC DNA]</scope>
    <source>
        <strain evidence="9 10">CMW 18300</strain>
    </source>
</reference>
<evidence type="ECO:0000256" key="3">
    <source>
        <dbReference type="ARBA" id="ARBA00022617"/>
    </source>
</evidence>
<dbReference type="PROSITE" id="PS00086">
    <property type="entry name" value="CYTOCHROME_P450"/>
    <property type="match status" value="1"/>
</dbReference>
<dbReference type="PANTHER" id="PTHR24305:SF230">
    <property type="entry name" value="P450, PUTATIVE (EUROFUNG)-RELATED"/>
    <property type="match status" value="1"/>
</dbReference>
<evidence type="ECO:0000256" key="5">
    <source>
        <dbReference type="ARBA" id="ARBA00023002"/>
    </source>
</evidence>
<keyword evidence="4 8" id="KW-0479">Metal-binding</keyword>
<evidence type="ECO:0000313" key="9">
    <source>
        <dbReference type="EMBL" id="KAL1867133.1"/>
    </source>
</evidence>
<dbReference type="InterPro" id="IPR002401">
    <property type="entry name" value="Cyt_P450_E_grp-I"/>
</dbReference>
<dbReference type="PANTHER" id="PTHR24305">
    <property type="entry name" value="CYTOCHROME P450"/>
    <property type="match status" value="1"/>
</dbReference>
<dbReference type="Proteomes" id="UP001583177">
    <property type="component" value="Unassembled WGS sequence"/>
</dbReference>
<dbReference type="Gene3D" id="1.10.630.10">
    <property type="entry name" value="Cytochrome P450"/>
    <property type="match status" value="1"/>
</dbReference>
<evidence type="ECO:0008006" key="11">
    <source>
        <dbReference type="Google" id="ProtNLM"/>
    </source>
</evidence>
<dbReference type="EMBL" id="JAWRVE010000052">
    <property type="protein sequence ID" value="KAL1867133.1"/>
    <property type="molecule type" value="Genomic_DNA"/>
</dbReference>
<evidence type="ECO:0000256" key="1">
    <source>
        <dbReference type="ARBA" id="ARBA00001971"/>
    </source>
</evidence>